<name>A0A9K3JTK3_HELAN</name>
<reference evidence="1" key="2">
    <citation type="submission" date="2020-06" db="EMBL/GenBank/DDBJ databases">
        <title>Helianthus annuus Genome sequencing and assembly Release 2.</title>
        <authorList>
            <person name="Gouzy J."/>
            <person name="Langlade N."/>
            <person name="Munos S."/>
        </authorList>
    </citation>
    <scope>NUCLEOTIDE SEQUENCE</scope>
    <source>
        <tissue evidence="1">Leaves</tissue>
    </source>
</reference>
<dbReference type="EMBL" id="MNCJ02000316">
    <property type="protein sequence ID" value="KAF5821486.1"/>
    <property type="molecule type" value="Genomic_DNA"/>
</dbReference>
<reference evidence="1" key="1">
    <citation type="journal article" date="2017" name="Nature">
        <title>The sunflower genome provides insights into oil metabolism, flowering and Asterid evolution.</title>
        <authorList>
            <person name="Badouin H."/>
            <person name="Gouzy J."/>
            <person name="Grassa C.J."/>
            <person name="Murat F."/>
            <person name="Staton S.E."/>
            <person name="Cottret L."/>
            <person name="Lelandais-Briere C."/>
            <person name="Owens G.L."/>
            <person name="Carrere S."/>
            <person name="Mayjonade B."/>
            <person name="Legrand L."/>
            <person name="Gill N."/>
            <person name="Kane N.C."/>
            <person name="Bowers J.E."/>
            <person name="Hubner S."/>
            <person name="Bellec A."/>
            <person name="Berard A."/>
            <person name="Berges H."/>
            <person name="Blanchet N."/>
            <person name="Boniface M.C."/>
            <person name="Brunel D."/>
            <person name="Catrice O."/>
            <person name="Chaidir N."/>
            <person name="Claudel C."/>
            <person name="Donnadieu C."/>
            <person name="Faraut T."/>
            <person name="Fievet G."/>
            <person name="Helmstetter N."/>
            <person name="King M."/>
            <person name="Knapp S.J."/>
            <person name="Lai Z."/>
            <person name="Le Paslier M.C."/>
            <person name="Lippi Y."/>
            <person name="Lorenzon L."/>
            <person name="Mandel J.R."/>
            <person name="Marage G."/>
            <person name="Marchand G."/>
            <person name="Marquand E."/>
            <person name="Bret-Mestries E."/>
            <person name="Morien E."/>
            <person name="Nambeesan S."/>
            <person name="Nguyen T."/>
            <person name="Pegot-Espagnet P."/>
            <person name="Pouilly N."/>
            <person name="Raftis F."/>
            <person name="Sallet E."/>
            <person name="Schiex T."/>
            <person name="Thomas J."/>
            <person name="Vandecasteele C."/>
            <person name="Vares D."/>
            <person name="Vear F."/>
            <person name="Vautrin S."/>
            <person name="Crespi M."/>
            <person name="Mangin B."/>
            <person name="Burke J.M."/>
            <person name="Salse J."/>
            <person name="Munos S."/>
            <person name="Vincourt P."/>
            <person name="Rieseberg L.H."/>
            <person name="Langlade N.B."/>
        </authorList>
    </citation>
    <scope>NUCLEOTIDE SEQUENCE</scope>
    <source>
        <tissue evidence="1">Leaves</tissue>
    </source>
</reference>
<evidence type="ECO:0000313" key="2">
    <source>
        <dbReference type="Proteomes" id="UP000215914"/>
    </source>
</evidence>
<protein>
    <submittedName>
        <fullName evidence="1">Uncharacterized protein</fullName>
    </submittedName>
</protein>
<evidence type="ECO:0000313" key="1">
    <source>
        <dbReference type="EMBL" id="KAF5821486.1"/>
    </source>
</evidence>
<dbReference type="Proteomes" id="UP000215914">
    <property type="component" value="Unassembled WGS sequence"/>
</dbReference>
<gene>
    <name evidence="1" type="ORF">HanXRQr2_Chr01g0014561</name>
</gene>
<proteinExistence type="predicted"/>
<dbReference type="Gramene" id="mRNA:HanXRQr2_Chr01g0014561">
    <property type="protein sequence ID" value="CDS:HanXRQr2_Chr01g0014561.1"/>
    <property type="gene ID" value="HanXRQr2_Chr01g0014561"/>
</dbReference>
<dbReference type="AlphaFoldDB" id="A0A9K3JTK3"/>
<sequence length="61" mass="6894">MQLLHLNPAPKLTINNLSPFFSLFLASMYPKTYQTLLAEVLPNRCKVIRAGSTSYSLNPRL</sequence>
<organism evidence="1 2">
    <name type="scientific">Helianthus annuus</name>
    <name type="common">Common sunflower</name>
    <dbReference type="NCBI Taxonomy" id="4232"/>
    <lineage>
        <taxon>Eukaryota</taxon>
        <taxon>Viridiplantae</taxon>
        <taxon>Streptophyta</taxon>
        <taxon>Embryophyta</taxon>
        <taxon>Tracheophyta</taxon>
        <taxon>Spermatophyta</taxon>
        <taxon>Magnoliopsida</taxon>
        <taxon>eudicotyledons</taxon>
        <taxon>Gunneridae</taxon>
        <taxon>Pentapetalae</taxon>
        <taxon>asterids</taxon>
        <taxon>campanulids</taxon>
        <taxon>Asterales</taxon>
        <taxon>Asteraceae</taxon>
        <taxon>Asteroideae</taxon>
        <taxon>Heliantheae alliance</taxon>
        <taxon>Heliantheae</taxon>
        <taxon>Helianthus</taxon>
    </lineage>
</organism>
<comment type="caution">
    <text evidence="1">The sequence shown here is derived from an EMBL/GenBank/DDBJ whole genome shotgun (WGS) entry which is preliminary data.</text>
</comment>
<keyword evidence="2" id="KW-1185">Reference proteome</keyword>
<accession>A0A9K3JTK3</accession>